<dbReference type="Proteomes" id="UP001589813">
    <property type="component" value="Unassembled WGS sequence"/>
</dbReference>
<keyword evidence="17" id="KW-1185">Reference proteome</keyword>
<evidence type="ECO:0000256" key="2">
    <source>
        <dbReference type="ARBA" id="ARBA00004651"/>
    </source>
</evidence>
<dbReference type="InterPro" id="IPR029151">
    <property type="entry name" value="Sensor-like_sf"/>
</dbReference>
<comment type="caution">
    <text evidence="16">The sequence shown here is derived from an EMBL/GenBank/DDBJ whole genome shotgun (WGS) entry which is preliminary data.</text>
</comment>
<keyword evidence="13" id="KW-0175">Coiled coil</keyword>
<dbReference type="RefSeq" id="WP_377245731.1">
    <property type="nucleotide sequence ID" value="NZ_JBHLXP010000003.1"/>
</dbReference>
<comment type="subcellular location">
    <subcellularLocation>
        <location evidence="2">Cell membrane</location>
        <topology evidence="2">Multi-pass membrane protein</topology>
    </subcellularLocation>
</comment>
<evidence type="ECO:0000256" key="14">
    <source>
        <dbReference type="SAM" id="Phobius"/>
    </source>
</evidence>
<dbReference type="Pfam" id="PF02518">
    <property type="entry name" value="HATPase_c"/>
    <property type="match status" value="1"/>
</dbReference>
<dbReference type="InterPro" id="IPR003594">
    <property type="entry name" value="HATPase_dom"/>
</dbReference>
<dbReference type="PROSITE" id="PS50109">
    <property type="entry name" value="HIS_KIN"/>
    <property type="match status" value="1"/>
</dbReference>
<keyword evidence="10 16" id="KW-0067">ATP-binding</keyword>
<keyword evidence="12" id="KW-0902">Two-component regulatory system</keyword>
<evidence type="ECO:0000256" key="4">
    <source>
        <dbReference type="ARBA" id="ARBA00022475"/>
    </source>
</evidence>
<dbReference type="SUPFAM" id="SSF55874">
    <property type="entry name" value="ATPase domain of HSP90 chaperone/DNA topoisomerase II/histidine kinase"/>
    <property type="match status" value="1"/>
</dbReference>
<evidence type="ECO:0000256" key="11">
    <source>
        <dbReference type="ARBA" id="ARBA00022989"/>
    </source>
</evidence>
<dbReference type="InterPro" id="IPR036890">
    <property type="entry name" value="HATPase_C_sf"/>
</dbReference>
<evidence type="ECO:0000256" key="9">
    <source>
        <dbReference type="ARBA" id="ARBA00022777"/>
    </source>
</evidence>
<dbReference type="InterPro" id="IPR036097">
    <property type="entry name" value="HisK_dim/P_sf"/>
</dbReference>
<dbReference type="PIRSF" id="PIRSF036431">
    <property type="entry name" value="STHK_DctB"/>
    <property type="match status" value="1"/>
</dbReference>
<keyword evidence="5" id="KW-0597">Phosphoprotein</keyword>
<dbReference type="PANTHER" id="PTHR43065">
    <property type="entry name" value="SENSOR HISTIDINE KINASE"/>
    <property type="match status" value="1"/>
</dbReference>
<keyword evidence="6" id="KW-0808">Transferase</keyword>
<keyword evidence="14" id="KW-0472">Membrane</keyword>
<dbReference type="PRINTS" id="PR00344">
    <property type="entry name" value="BCTRLSENSOR"/>
</dbReference>
<dbReference type="Gene3D" id="3.30.565.10">
    <property type="entry name" value="Histidine kinase-like ATPase, C-terminal domain"/>
    <property type="match status" value="1"/>
</dbReference>
<dbReference type="SMART" id="SM00387">
    <property type="entry name" value="HATPase_c"/>
    <property type="match status" value="1"/>
</dbReference>
<dbReference type="InterPro" id="IPR004358">
    <property type="entry name" value="Sig_transdc_His_kin-like_C"/>
</dbReference>
<comment type="catalytic activity">
    <reaction evidence="1">
        <text>ATP + protein L-histidine = ADP + protein N-phospho-L-histidine.</text>
        <dbReference type="EC" id="2.7.13.3"/>
    </reaction>
</comment>
<evidence type="ECO:0000256" key="6">
    <source>
        <dbReference type="ARBA" id="ARBA00022679"/>
    </source>
</evidence>
<name>A0ABV6BEQ5_9GAMM</name>
<dbReference type="CDD" id="cd00082">
    <property type="entry name" value="HisKA"/>
    <property type="match status" value="1"/>
</dbReference>
<accession>A0ABV6BEQ5</accession>
<dbReference type="Gene3D" id="1.10.287.130">
    <property type="match status" value="1"/>
</dbReference>
<dbReference type="EMBL" id="JBHLXP010000003">
    <property type="protein sequence ID" value="MFC0049355.1"/>
    <property type="molecule type" value="Genomic_DNA"/>
</dbReference>
<dbReference type="InterPro" id="IPR003661">
    <property type="entry name" value="HisK_dim/P_dom"/>
</dbReference>
<organism evidence="16 17">
    <name type="scientific">Rheinheimera tilapiae</name>
    <dbReference type="NCBI Taxonomy" id="875043"/>
    <lineage>
        <taxon>Bacteria</taxon>
        <taxon>Pseudomonadati</taxon>
        <taxon>Pseudomonadota</taxon>
        <taxon>Gammaproteobacteria</taxon>
        <taxon>Chromatiales</taxon>
        <taxon>Chromatiaceae</taxon>
        <taxon>Rheinheimera</taxon>
    </lineage>
</organism>
<dbReference type="InterPro" id="IPR005467">
    <property type="entry name" value="His_kinase_dom"/>
</dbReference>
<dbReference type="Gene3D" id="3.30.450.20">
    <property type="entry name" value="PAS domain"/>
    <property type="match status" value="2"/>
</dbReference>
<keyword evidence="11 14" id="KW-1133">Transmembrane helix</keyword>
<dbReference type="GO" id="GO:0005524">
    <property type="term" value="F:ATP binding"/>
    <property type="evidence" value="ECO:0007669"/>
    <property type="project" value="UniProtKB-KW"/>
</dbReference>
<evidence type="ECO:0000256" key="5">
    <source>
        <dbReference type="ARBA" id="ARBA00022553"/>
    </source>
</evidence>
<sequence>MPRPALLLCYLLLLLLTASACQHWIYQDLRAEAAGQSNNLAAFLRHSIGRHANLPAQLSRSPLLQQWLAQQDIPALNRYLAELQQSAGVADLYLVSTAGIVLASSNSADAASYVGRDFGFRPYVQAALQRQQGFYYALGHTSGMRGVYYSAPMLQDGAVADSPVLAVLVVKVDLEPLELQQQQIAGLAGSHFIVTGQSQEIFLSDVPAWRLTKLDSQPLSATEQQRYLTKNITALQQSQRRALLTPWQQLWRMPLAGDQRNFLAQSQDLTEFGWQLTVLTPATDAYQQLSTALLLTTLLFVILLLGWRLQRERQKRAAQLEQHARQLEQRVIARTADLAASNQQLVAQIRQREQTETALAQTEQELVQAAKLATIGSLSASLNHELNQPLTALSSYSQTTAKMLDKAMYSEAQQNLQAMQQLIARLSNIVAQFKDFSRKSAGKNQPVDINKLVLDAVGLVHHQCQRQGVKVRLQLPEAPPQVLGDPIQLEQVLVNLLTNALQAMQQQTDAALAVAVRTQETQVQILLKDQGPGIEPHHLERIFEAFFTTKQRDGLGLGLSISQRIIQSFAGKLEVRNHPQGGAEFCVTLPLLPMETC</sequence>
<protein>
    <recommendedName>
        <fullName evidence="3">histidine kinase</fullName>
        <ecNumber evidence="3">2.7.13.3</ecNumber>
    </recommendedName>
</protein>
<dbReference type="PROSITE" id="PS51257">
    <property type="entry name" value="PROKAR_LIPOPROTEIN"/>
    <property type="match status" value="1"/>
</dbReference>
<keyword evidence="7 14" id="KW-0812">Transmembrane</keyword>
<evidence type="ECO:0000256" key="8">
    <source>
        <dbReference type="ARBA" id="ARBA00022741"/>
    </source>
</evidence>
<feature type="coiled-coil region" evidence="13">
    <location>
        <begin position="310"/>
        <end position="372"/>
    </location>
</feature>
<dbReference type="Pfam" id="PF00512">
    <property type="entry name" value="HisKA"/>
    <property type="match status" value="1"/>
</dbReference>
<dbReference type="EC" id="2.7.13.3" evidence="3"/>
<evidence type="ECO:0000256" key="10">
    <source>
        <dbReference type="ARBA" id="ARBA00022840"/>
    </source>
</evidence>
<reference evidence="16 17" key="1">
    <citation type="submission" date="2024-09" db="EMBL/GenBank/DDBJ databases">
        <authorList>
            <person name="Sun Q."/>
            <person name="Mori K."/>
        </authorList>
    </citation>
    <scope>NUCLEOTIDE SEQUENCE [LARGE SCALE GENOMIC DNA]</scope>
    <source>
        <strain evidence="16 17">KCTC 23315</strain>
    </source>
</reference>
<evidence type="ECO:0000256" key="3">
    <source>
        <dbReference type="ARBA" id="ARBA00012438"/>
    </source>
</evidence>
<dbReference type="SUPFAM" id="SSF47384">
    <property type="entry name" value="Homodimeric domain of signal transducing histidine kinase"/>
    <property type="match status" value="1"/>
</dbReference>
<proteinExistence type="predicted"/>
<evidence type="ECO:0000256" key="1">
    <source>
        <dbReference type="ARBA" id="ARBA00000085"/>
    </source>
</evidence>
<keyword evidence="8" id="KW-0547">Nucleotide-binding</keyword>
<evidence type="ECO:0000256" key="7">
    <source>
        <dbReference type="ARBA" id="ARBA00022692"/>
    </source>
</evidence>
<dbReference type="SMART" id="SM00388">
    <property type="entry name" value="HisKA"/>
    <property type="match status" value="1"/>
</dbReference>
<dbReference type="SUPFAM" id="SSF103190">
    <property type="entry name" value="Sensory domain-like"/>
    <property type="match status" value="1"/>
</dbReference>
<evidence type="ECO:0000313" key="17">
    <source>
        <dbReference type="Proteomes" id="UP001589813"/>
    </source>
</evidence>
<evidence type="ECO:0000313" key="16">
    <source>
        <dbReference type="EMBL" id="MFC0049355.1"/>
    </source>
</evidence>
<feature type="domain" description="Histidine kinase" evidence="15">
    <location>
        <begin position="381"/>
        <end position="593"/>
    </location>
</feature>
<feature type="transmembrane region" description="Helical" evidence="14">
    <location>
        <begin position="289"/>
        <end position="307"/>
    </location>
</feature>
<dbReference type="PANTHER" id="PTHR43065:SF46">
    <property type="entry name" value="C4-DICARBOXYLATE TRANSPORT SENSOR PROTEIN DCTB"/>
    <property type="match status" value="1"/>
</dbReference>
<keyword evidence="9" id="KW-0418">Kinase</keyword>
<gene>
    <name evidence="16" type="ORF">ACFFJP_13750</name>
</gene>
<evidence type="ECO:0000256" key="12">
    <source>
        <dbReference type="ARBA" id="ARBA00023012"/>
    </source>
</evidence>
<evidence type="ECO:0000259" key="15">
    <source>
        <dbReference type="PROSITE" id="PS50109"/>
    </source>
</evidence>
<dbReference type="InterPro" id="IPR017055">
    <property type="entry name" value="Sig_transdc_His_kinase_DctB"/>
</dbReference>
<keyword evidence="4" id="KW-1003">Cell membrane</keyword>
<evidence type="ECO:0000256" key="13">
    <source>
        <dbReference type="SAM" id="Coils"/>
    </source>
</evidence>